<dbReference type="RefSeq" id="WP_345832373.1">
    <property type="nucleotide sequence ID" value="NZ_JBDGHN010000006.1"/>
</dbReference>
<name>A0ABU9X9V5_9GAMM</name>
<accession>A0ABU9X9V5</accession>
<proteinExistence type="predicted"/>
<sequence>MKATSILALCALILSVGWGIVRDIRQPKENSVVSYEQLQDKETEVVHLMGILTDSLPKPKNKRLITKSNISSLYYVYENPSRTFEKDLENNIRVNSNWNEFSVTKVDDISAFRSYCYKDISLVLLKGKGGVINEYKRFTINVAWEKNSYCWQQANNKV</sequence>
<evidence type="ECO:0000313" key="1">
    <source>
        <dbReference type="EMBL" id="MEN2752209.1"/>
    </source>
</evidence>
<comment type="caution">
    <text evidence="1">The sequence shown here is derived from an EMBL/GenBank/DDBJ whole genome shotgun (WGS) entry which is preliminary data.</text>
</comment>
<dbReference type="Proteomes" id="UP001461960">
    <property type="component" value="Unassembled WGS sequence"/>
</dbReference>
<organism evidence="1 2">
    <name type="scientific">Psychrobacter saeujeotis</name>
    <dbReference type="NCBI Taxonomy" id="3143436"/>
    <lineage>
        <taxon>Bacteria</taxon>
        <taxon>Pseudomonadati</taxon>
        <taxon>Pseudomonadota</taxon>
        <taxon>Gammaproteobacteria</taxon>
        <taxon>Moraxellales</taxon>
        <taxon>Moraxellaceae</taxon>
        <taxon>Psychrobacter</taxon>
    </lineage>
</organism>
<reference evidence="1 2" key="1">
    <citation type="submission" date="2024-05" db="EMBL/GenBank/DDBJ databases">
        <authorList>
            <person name="Kim H.-Y."/>
            <person name="Kim E."/>
            <person name="Cai Y."/>
            <person name="Yang S.-M."/>
            <person name="Lee W."/>
        </authorList>
    </citation>
    <scope>NUCLEOTIDE SEQUENCE [LARGE SCALE GENOMIC DNA]</scope>
    <source>
        <strain evidence="1 2">FBL11</strain>
    </source>
</reference>
<evidence type="ECO:0000313" key="2">
    <source>
        <dbReference type="Proteomes" id="UP001461960"/>
    </source>
</evidence>
<keyword evidence="2" id="KW-1185">Reference proteome</keyword>
<dbReference type="EMBL" id="JBDGHN010000006">
    <property type="protein sequence ID" value="MEN2752209.1"/>
    <property type="molecule type" value="Genomic_DNA"/>
</dbReference>
<gene>
    <name evidence="1" type="ORF">AAIR29_11275</name>
</gene>
<protein>
    <submittedName>
        <fullName evidence="1">Uncharacterized protein</fullName>
    </submittedName>
</protein>